<keyword evidence="4 8" id="KW-0812">Transmembrane</keyword>
<dbReference type="SUPFAM" id="SSF103473">
    <property type="entry name" value="MFS general substrate transporter"/>
    <property type="match status" value="1"/>
</dbReference>
<accession>A0AA88A1X3</accession>
<dbReference type="AlphaFoldDB" id="A0AA88A1X3"/>
<dbReference type="Gramene" id="FCD_00016251-RA">
    <property type="protein sequence ID" value="FCD_00016251-RA:cds"/>
    <property type="gene ID" value="FCD_00016251"/>
</dbReference>
<evidence type="ECO:0000256" key="5">
    <source>
        <dbReference type="ARBA" id="ARBA00022989"/>
    </source>
</evidence>
<organism evidence="9 10">
    <name type="scientific">Ficus carica</name>
    <name type="common">Common fig</name>
    <dbReference type="NCBI Taxonomy" id="3494"/>
    <lineage>
        <taxon>Eukaryota</taxon>
        <taxon>Viridiplantae</taxon>
        <taxon>Streptophyta</taxon>
        <taxon>Embryophyta</taxon>
        <taxon>Tracheophyta</taxon>
        <taxon>Spermatophyta</taxon>
        <taxon>Magnoliopsida</taxon>
        <taxon>eudicotyledons</taxon>
        <taxon>Gunneridae</taxon>
        <taxon>Pentapetalae</taxon>
        <taxon>rosids</taxon>
        <taxon>fabids</taxon>
        <taxon>Rosales</taxon>
        <taxon>Moraceae</taxon>
        <taxon>Ficeae</taxon>
        <taxon>Ficus</taxon>
    </lineage>
</organism>
<feature type="compositionally biased region" description="Pro residues" evidence="7">
    <location>
        <begin position="132"/>
        <end position="142"/>
    </location>
</feature>
<dbReference type="Pfam" id="PF03092">
    <property type="entry name" value="BT1"/>
    <property type="match status" value="1"/>
</dbReference>
<keyword evidence="5 8" id="KW-1133">Transmembrane helix</keyword>
<reference evidence="9" key="1">
    <citation type="submission" date="2023-07" db="EMBL/GenBank/DDBJ databases">
        <title>draft genome sequence of fig (Ficus carica).</title>
        <authorList>
            <person name="Takahashi T."/>
            <person name="Nishimura K."/>
        </authorList>
    </citation>
    <scope>NUCLEOTIDE SEQUENCE</scope>
</reference>
<evidence type="ECO:0000256" key="8">
    <source>
        <dbReference type="SAM" id="Phobius"/>
    </source>
</evidence>
<feature type="transmembrane region" description="Helical" evidence="8">
    <location>
        <begin position="158"/>
        <end position="179"/>
    </location>
</feature>
<feature type="transmembrane region" description="Helical" evidence="8">
    <location>
        <begin position="306"/>
        <end position="325"/>
    </location>
</feature>
<evidence type="ECO:0000256" key="4">
    <source>
        <dbReference type="ARBA" id="ARBA00022692"/>
    </source>
</evidence>
<feature type="transmembrane region" description="Helical" evidence="8">
    <location>
        <begin position="41"/>
        <end position="61"/>
    </location>
</feature>
<evidence type="ECO:0000256" key="1">
    <source>
        <dbReference type="ARBA" id="ARBA00004141"/>
    </source>
</evidence>
<feature type="transmembrane region" description="Helical" evidence="8">
    <location>
        <begin position="374"/>
        <end position="400"/>
    </location>
</feature>
<gene>
    <name evidence="9" type="ORF">TIFTF001_013327</name>
</gene>
<evidence type="ECO:0000256" key="2">
    <source>
        <dbReference type="ARBA" id="ARBA00007015"/>
    </source>
</evidence>
<comment type="caution">
    <text evidence="9">The sequence shown here is derived from an EMBL/GenBank/DDBJ whole genome shotgun (WGS) entry which is preliminary data.</text>
</comment>
<evidence type="ECO:0000313" key="9">
    <source>
        <dbReference type="EMBL" id="GMN44135.1"/>
    </source>
</evidence>
<dbReference type="InterPro" id="IPR039309">
    <property type="entry name" value="BT1"/>
</dbReference>
<feature type="region of interest" description="Disordered" evidence="7">
    <location>
        <begin position="128"/>
        <end position="150"/>
    </location>
</feature>
<dbReference type="PANTHER" id="PTHR31585:SF2">
    <property type="entry name" value="FOLATE-BIOPTERIN TRANSPORTER 7-RELATED"/>
    <property type="match status" value="1"/>
</dbReference>
<comment type="similarity">
    <text evidence="2">Belongs to the major facilitator superfamily. Folate-biopterin transporter (TC 2.A.71) family.</text>
</comment>
<name>A0AA88A1X3_FICCA</name>
<comment type="subcellular location">
    <subcellularLocation>
        <location evidence="1">Membrane</location>
        <topology evidence="1">Multi-pass membrane protein</topology>
    </subcellularLocation>
</comment>
<evidence type="ECO:0000256" key="7">
    <source>
        <dbReference type="SAM" id="MobiDB-lite"/>
    </source>
</evidence>
<feature type="transmembrane region" description="Helical" evidence="8">
    <location>
        <begin position="73"/>
        <end position="94"/>
    </location>
</feature>
<dbReference type="GO" id="GO:0016020">
    <property type="term" value="C:membrane"/>
    <property type="evidence" value="ECO:0007669"/>
    <property type="project" value="UniProtKB-SubCell"/>
</dbReference>
<evidence type="ECO:0000256" key="6">
    <source>
        <dbReference type="ARBA" id="ARBA00023136"/>
    </source>
</evidence>
<dbReference type="PANTHER" id="PTHR31585">
    <property type="entry name" value="FOLATE-BIOPTERIN TRANSPORTER 1, CHLOROPLASTIC"/>
    <property type="match status" value="1"/>
</dbReference>
<keyword evidence="3" id="KW-0813">Transport</keyword>
<evidence type="ECO:0008006" key="11">
    <source>
        <dbReference type="Google" id="ProtNLM"/>
    </source>
</evidence>
<feature type="transmembrane region" description="Helical" evidence="8">
    <location>
        <begin position="7"/>
        <end position="29"/>
    </location>
</feature>
<keyword evidence="6 8" id="KW-0472">Membrane</keyword>
<dbReference type="InterPro" id="IPR036259">
    <property type="entry name" value="MFS_trans_sf"/>
</dbReference>
<protein>
    <recommendedName>
        <fullName evidence="11">Folate-biopterin transporter 7</fullName>
    </recommendedName>
</protein>
<feature type="transmembrane region" description="Helical" evidence="8">
    <location>
        <begin position="244"/>
        <end position="264"/>
    </location>
</feature>
<dbReference type="Proteomes" id="UP001187192">
    <property type="component" value="Unassembled WGS sequence"/>
</dbReference>
<dbReference type="EMBL" id="BTGU01000018">
    <property type="protein sequence ID" value="GMN44135.1"/>
    <property type="molecule type" value="Genomic_DNA"/>
</dbReference>
<evidence type="ECO:0000313" key="10">
    <source>
        <dbReference type="Proteomes" id="UP001187192"/>
    </source>
</evidence>
<sequence>MRRSVQVVLGIGYWVQGMRSLAWMGVNFFLKDSLQMDPSTLQLLLNSANLPMLFKPLYGLLSDSFSISGQRRLPYLSLAAFLQAVSWLAIAILARSGASITTITIYLLLSNLGASIAEVTNDAIVAEASKQQPPPPPPPPPSSKTHQRSSSSGELQSFVWMASSLGGVCGNLLGGLTIHRVSPEKMFLLFGLIASLQFFLTISIHESSLNLPMSSSSSSSNVGFRKQLSKLKVALQDPAITRSLTWFAASYAVIPTLAGTMFFYQTEHLKIDSWVLGMSKVVGQAAMLAWSIVYDRWMKRMAPRKVIAGVQVMMAVLMVSDVLFVKGVYRSVGVADLLYVVLVSGVLETMFFAKILPFTVVMARVCPEGCEGSLMALMGSAIALALILSGYLGVALAGFVGDDFSGFPKALLIQAACTLLPLYWSSCIPDPDDGTQQISSKQE</sequence>
<feature type="transmembrane region" description="Helical" evidence="8">
    <location>
        <begin position="337"/>
        <end position="362"/>
    </location>
</feature>
<keyword evidence="10" id="KW-1185">Reference proteome</keyword>
<evidence type="ECO:0000256" key="3">
    <source>
        <dbReference type="ARBA" id="ARBA00022448"/>
    </source>
</evidence>
<dbReference type="Gene3D" id="1.20.1250.20">
    <property type="entry name" value="MFS general substrate transporter like domains"/>
    <property type="match status" value="1"/>
</dbReference>
<proteinExistence type="inferred from homology"/>
<feature type="transmembrane region" description="Helical" evidence="8">
    <location>
        <begin position="186"/>
        <end position="205"/>
    </location>
</feature>